<dbReference type="RefSeq" id="WP_021622584.1">
    <property type="nucleotide sequence ID" value="NZ_CABKST010000181.1"/>
</dbReference>
<dbReference type="AlphaFoldDB" id="A0A848CSH1"/>
<dbReference type="EMBL" id="JABAGO010000001">
    <property type="protein sequence ID" value="NME96927.1"/>
    <property type="molecule type" value="Genomic_DNA"/>
</dbReference>
<sequence length="173" mass="19807">MKVRPLPIFLSVLFSSLLLFGGWYVFQNQFVKKPISKEIATMQGVKLNDVTIARDAITLNVSFNNSDKFADDYKKVKKIASEKANGKSVKIEFDSPNKSLKKIWDENAFAIAEAMELHTYSKIPGVLNQIKQKHQLKNVSSYMDDQYVYIYLNDGKSPYYAVLPREREVSRNG</sequence>
<dbReference type="Proteomes" id="UP000561326">
    <property type="component" value="Unassembled WGS sequence"/>
</dbReference>
<gene>
    <name evidence="2" type="ORF">HF838_01525</name>
</gene>
<keyword evidence="1" id="KW-0472">Membrane</keyword>
<dbReference type="OrthoDB" id="2652483at2"/>
<proteinExistence type="predicted"/>
<keyword evidence="1" id="KW-0812">Transmembrane</keyword>
<comment type="caution">
    <text evidence="2">The sequence shown here is derived from an EMBL/GenBank/DDBJ whole genome shotgun (WGS) entry which is preliminary data.</text>
</comment>
<reference evidence="2 3" key="1">
    <citation type="submission" date="2020-04" db="EMBL/GenBank/DDBJ databases">
        <authorList>
            <person name="Hitch T.C.A."/>
            <person name="Wylensek D."/>
            <person name="Clavel T."/>
        </authorList>
    </citation>
    <scope>NUCLEOTIDE SEQUENCE [LARGE SCALE GENOMIC DNA]</scope>
    <source>
        <strain evidence="2 3">WB01_D5_05</strain>
    </source>
</reference>
<keyword evidence="1" id="KW-1133">Transmembrane helix</keyword>
<accession>A0A848CSH1</accession>
<evidence type="ECO:0000313" key="2">
    <source>
        <dbReference type="EMBL" id="NME96927.1"/>
    </source>
</evidence>
<organism evidence="2 3">
    <name type="scientific">Aneurinibacillus aneurinilyticus</name>
    <name type="common">Bacillus aneurinolyticus</name>
    <dbReference type="NCBI Taxonomy" id="1391"/>
    <lineage>
        <taxon>Bacteria</taxon>
        <taxon>Bacillati</taxon>
        <taxon>Bacillota</taxon>
        <taxon>Bacilli</taxon>
        <taxon>Bacillales</taxon>
        <taxon>Paenibacillaceae</taxon>
        <taxon>Aneurinibacillus group</taxon>
        <taxon>Aneurinibacillus</taxon>
    </lineage>
</organism>
<protein>
    <submittedName>
        <fullName evidence="2">Uncharacterized protein</fullName>
    </submittedName>
</protein>
<feature type="transmembrane region" description="Helical" evidence="1">
    <location>
        <begin position="6"/>
        <end position="26"/>
    </location>
</feature>
<dbReference type="GeneID" id="92840008"/>
<evidence type="ECO:0000256" key="1">
    <source>
        <dbReference type="SAM" id="Phobius"/>
    </source>
</evidence>
<evidence type="ECO:0000313" key="3">
    <source>
        <dbReference type="Proteomes" id="UP000561326"/>
    </source>
</evidence>
<name>A0A848CSH1_ANEAE</name>